<dbReference type="PANTHER" id="PTHR34351">
    <property type="entry name" value="SLR1927 PROTEIN-RELATED"/>
    <property type="match status" value="1"/>
</dbReference>
<dbReference type="GeneID" id="83257806"/>
<keyword evidence="1" id="KW-0812">Transmembrane</keyword>
<dbReference type="EMBL" id="JAUOQI010000014">
    <property type="protein sequence ID" value="MDO6578967.1"/>
    <property type="molecule type" value="Genomic_DNA"/>
</dbReference>
<keyword evidence="1" id="KW-0472">Membrane</keyword>
<protein>
    <submittedName>
        <fullName evidence="2">DUF58 domain-containing protein</fullName>
    </submittedName>
</protein>
<comment type="caution">
    <text evidence="2">The sequence shown here is derived from an EMBL/GenBank/DDBJ whole genome shotgun (WGS) entry which is preliminary data.</text>
</comment>
<sequence length="359" mass="40182">MFKKVLHKPWLAWLDKRIPPNPSHALNMRSVFILPSRFGWGFIVMCMCLFLLGTNYQNNLMLLLSYLLLSVMLLTLFYSYQNFAAIALSVSPPKSVFANTSAHLTLDRVKHSNYQTKPEGLLQIQWLQFPKLKDTTSIIFDIGNQEQRLTIPLLLHTRGEHKLPRITLKSAYPFGLYNCWTHLDFDVKVMAYPEPKAGKLGEVVHHTQDTAGSKEDERQGNEDFFALTDFIEGEPLNRVAWKQVAKTGNWVVKQFSEQRSDDVYLSLPTNIPLEEGLSALTQKIVSMQSQGVHYGLKLGSTTFTPNNSIAHMHQCLSALATYPNTPFAVSHASATPAAAPSATLAAQVADNSVSKGFSK</sequence>
<dbReference type="Proteomes" id="UP001170717">
    <property type="component" value="Unassembled WGS sequence"/>
</dbReference>
<accession>A0AAW7Z642</accession>
<evidence type="ECO:0000313" key="3">
    <source>
        <dbReference type="Proteomes" id="UP001170717"/>
    </source>
</evidence>
<feature type="transmembrane region" description="Helical" evidence="1">
    <location>
        <begin position="60"/>
        <end position="80"/>
    </location>
</feature>
<proteinExistence type="predicted"/>
<dbReference type="PANTHER" id="PTHR34351:SF1">
    <property type="entry name" value="SLR1927 PROTEIN"/>
    <property type="match status" value="1"/>
</dbReference>
<name>A0AAW7Z642_9ALTE</name>
<keyword evidence="1" id="KW-1133">Transmembrane helix</keyword>
<dbReference type="AlphaFoldDB" id="A0AAW7Z642"/>
<dbReference type="RefSeq" id="WP_062086739.1">
    <property type="nucleotide sequence ID" value="NZ_CP014322.1"/>
</dbReference>
<organism evidence="2 3">
    <name type="scientific">Alteromonas stellipolaris</name>
    <dbReference type="NCBI Taxonomy" id="233316"/>
    <lineage>
        <taxon>Bacteria</taxon>
        <taxon>Pseudomonadati</taxon>
        <taxon>Pseudomonadota</taxon>
        <taxon>Gammaproteobacteria</taxon>
        <taxon>Alteromonadales</taxon>
        <taxon>Alteromonadaceae</taxon>
        <taxon>Alteromonas/Salinimonas group</taxon>
        <taxon>Alteromonas</taxon>
    </lineage>
</organism>
<gene>
    <name evidence="2" type="ORF">Q4527_16300</name>
</gene>
<reference evidence="2" key="1">
    <citation type="submission" date="2023-07" db="EMBL/GenBank/DDBJ databases">
        <title>Genome content predicts the carbon catabolic preferences of heterotrophic bacteria.</title>
        <authorList>
            <person name="Gralka M."/>
        </authorList>
    </citation>
    <scope>NUCLEOTIDE SEQUENCE</scope>
    <source>
        <strain evidence="2">F2M12</strain>
    </source>
</reference>
<evidence type="ECO:0000313" key="2">
    <source>
        <dbReference type="EMBL" id="MDO6578967.1"/>
    </source>
</evidence>
<feature type="transmembrane region" description="Helical" evidence="1">
    <location>
        <begin position="32"/>
        <end position="53"/>
    </location>
</feature>
<evidence type="ECO:0000256" key="1">
    <source>
        <dbReference type="SAM" id="Phobius"/>
    </source>
</evidence>